<proteinExistence type="inferred from homology"/>
<keyword evidence="9" id="KW-1133">Transmembrane helix</keyword>
<reference evidence="11" key="1">
    <citation type="submission" date="2023-03" db="UniProtKB">
        <authorList>
            <consortium name="WormBaseParasite"/>
        </authorList>
    </citation>
    <scope>IDENTIFICATION</scope>
</reference>
<keyword evidence="4 8" id="KW-0560">Oxidoreductase</keyword>
<dbReference type="GO" id="GO:0020037">
    <property type="term" value="F:heme binding"/>
    <property type="evidence" value="ECO:0007669"/>
    <property type="project" value="InterPro"/>
</dbReference>
<dbReference type="GO" id="GO:0006805">
    <property type="term" value="P:xenobiotic metabolic process"/>
    <property type="evidence" value="ECO:0007669"/>
    <property type="project" value="TreeGrafter"/>
</dbReference>
<dbReference type="GO" id="GO:0005506">
    <property type="term" value="F:iron ion binding"/>
    <property type="evidence" value="ECO:0007669"/>
    <property type="project" value="InterPro"/>
</dbReference>
<comment type="cofactor">
    <cofactor evidence="1 7">
        <name>heme</name>
        <dbReference type="ChEBI" id="CHEBI:30413"/>
    </cofactor>
</comment>
<evidence type="ECO:0000313" key="11">
    <source>
        <dbReference type="WBParaSite" id="ALUE_0000745501-mRNA-1"/>
    </source>
</evidence>
<evidence type="ECO:0000256" key="9">
    <source>
        <dbReference type="SAM" id="Phobius"/>
    </source>
</evidence>
<dbReference type="GO" id="GO:0016712">
    <property type="term" value="F:oxidoreductase activity, acting on paired donors, with incorporation or reduction of molecular oxygen, reduced flavin or flavoprotein as one donor, and incorporation of one atom of oxygen"/>
    <property type="evidence" value="ECO:0007669"/>
    <property type="project" value="TreeGrafter"/>
</dbReference>
<dbReference type="GO" id="GO:0005737">
    <property type="term" value="C:cytoplasm"/>
    <property type="evidence" value="ECO:0007669"/>
    <property type="project" value="TreeGrafter"/>
</dbReference>
<dbReference type="Pfam" id="PF00067">
    <property type="entry name" value="p450"/>
    <property type="match status" value="1"/>
</dbReference>
<dbReference type="SUPFAM" id="SSF48264">
    <property type="entry name" value="Cytochrome P450"/>
    <property type="match status" value="1"/>
</dbReference>
<sequence length="573" mass="66884">MTAVSCKTMIPKACYRWRSCRNGAYSRIGRIHGLQSCAPIWNFAAFTKWIGMILFLQKSRNRHNMMRSFQLVYFSLSAFAFSYLFYELYWKRRQLPPGPTPWLFVGNLPNFLCYNSIDEMFLSWKQKYDTRTFDLGAVMTFWVGPFPLVMVSEPDAMKKYFVRNSDIFSNRWRNYVTDTFMGGVNGVVQIDGDKWREQRRFSLHVLRDFGVGRALMEHTIQLEVTKFIEYLMENSGKELDLCQVTAVCVGNIINNILFGNRFPQGSAEFHHLHSLLDEQSRLVINPIMGAYIAAPWLTTIPLVNTKWKHLLTIREQLWAYLDIQINEHKEKFDADGRPADFTYSYMKEMHRRKIEGDHPGFFEEWQMKMLLLDLFFAGMETTVTTMKWGFLMIIIHPHVQKRIQTELDHCGGTIQLSDRNNCPYTMATLNEIQRVANILPINLLRTVAEDVCIDGYFYPAGTMCIPQISIAMNDPKNFDDPETFRPERFLRDDGRTLKRYDAFMPFSIGKRQCLGESLARAELFLIFANALRNFNFRTTPSCPKPSTRRLLGLTVTPPHYKCLVERRLHCAKN</sequence>
<dbReference type="PANTHER" id="PTHR24300">
    <property type="entry name" value="CYTOCHROME P450 508A4-RELATED"/>
    <property type="match status" value="1"/>
</dbReference>
<name>A0A9J2PBX3_ASCLU</name>
<accession>A0A9J2PBX3</accession>
<evidence type="ECO:0000256" key="7">
    <source>
        <dbReference type="PIRSR" id="PIRSR602401-1"/>
    </source>
</evidence>
<keyword evidence="9" id="KW-0812">Transmembrane</keyword>
<dbReference type="InterPro" id="IPR001128">
    <property type="entry name" value="Cyt_P450"/>
</dbReference>
<dbReference type="InterPro" id="IPR017972">
    <property type="entry name" value="Cyt_P450_CS"/>
</dbReference>
<dbReference type="Proteomes" id="UP000036681">
    <property type="component" value="Unplaced"/>
</dbReference>
<dbReference type="CDD" id="cd20617">
    <property type="entry name" value="CYP1_2-like"/>
    <property type="match status" value="1"/>
</dbReference>
<dbReference type="PRINTS" id="PR00385">
    <property type="entry name" value="P450"/>
</dbReference>
<evidence type="ECO:0000256" key="4">
    <source>
        <dbReference type="ARBA" id="ARBA00023002"/>
    </source>
</evidence>
<comment type="similarity">
    <text evidence="2 8">Belongs to the cytochrome P450 family.</text>
</comment>
<evidence type="ECO:0000256" key="1">
    <source>
        <dbReference type="ARBA" id="ARBA00001971"/>
    </source>
</evidence>
<evidence type="ECO:0000256" key="3">
    <source>
        <dbReference type="ARBA" id="ARBA00022723"/>
    </source>
</evidence>
<keyword evidence="9" id="KW-0472">Membrane</keyword>
<dbReference type="PANTHER" id="PTHR24300:SF414">
    <property type="entry name" value="CYTOCHROME P450 FAMILY"/>
    <property type="match status" value="1"/>
</dbReference>
<evidence type="ECO:0000313" key="10">
    <source>
        <dbReference type="Proteomes" id="UP000036681"/>
    </source>
</evidence>
<evidence type="ECO:0000256" key="2">
    <source>
        <dbReference type="ARBA" id="ARBA00010617"/>
    </source>
</evidence>
<dbReference type="FunFam" id="1.10.630.10:FF:000036">
    <property type="entry name" value="CYtochrome P450 family"/>
    <property type="match status" value="1"/>
</dbReference>
<evidence type="ECO:0000256" key="8">
    <source>
        <dbReference type="RuleBase" id="RU000461"/>
    </source>
</evidence>
<dbReference type="InterPro" id="IPR002401">
    <property type="entry name" value="Cyt_P450_E_grp-I"/>
</dbReference>
<dbReference type="PRINTS" id="PR00463">
    <property type="entry name" value="EP450I"/>
</dbReference>
<feature type="binding site" description="axial binding residue" evidence="7">
    <location>
        <position position="513"/>
    </location>
    <ligand>
        <name>heme</name>
        <dbReference type="ChEBI" id="CHEBI:30413"/>
    </ligand>
    <ligandPart>
        <name>Fe</name>
        <dbReference type="ChEBI" id="CHEBI:18248"/>
    </ligandPart>
</feature>
<dbReference type="GO" id="GO:0006082">
    <property type="term" value="P:organic acid metabolic process"/>
    <property type="evidence" value="ECO:0007669"/>
    <property type="project" value="TreeGrafter"/>
</dbReference>
<keyword evidence="5 7" id="KW-0408">Iron</keyword>
<protein>
    <submittedName>
        <fullName evidence="11">Cytochrome P450</fullName>
    </submittedName>
</protein>
<dbReference type="PROSITE" id="PS00086">
    <property type="entry name" value="CYTOCHROME_P450"/>
    <property type="match status" value="1"/>
</dbReference>
<dbReference type="WBParaSite" id="ALUE_0000745501-mRNA-1">
    <property type="protein sequence ID" value="ALUE_0000745501-mRNA-1"/>
    <property type="gene ID" value="ALUE_0000745501"/>
</dbReference>
<keyword evidence="6 8" id="KW-0503">Monooxygenase</keyword>
<dbReference type="Gene3D" id="1.10.630.10">
    <property type="entry name" value="Cytochrome P450"/>
    <property type="match status" value="1"/>
</dbReference>
<dbReference type="AlphaFoldDB" id="A0A9J2PBX3"/>
<feature type="transmembrane region" description="Helical" evidence="9">
    <location>
        <begin position="68"/>
        <end position="86"/>
    </location>
</feature>
<keyword evidence="7 8" id="KW-0349">Heme</keyword>
<keyword evidence="3 7" id="KW-0479">Metal-binding</keyword>
<dbReference type="InterPro" id="IPR036396">
    <property type="entry name" value="Cyt_P450_sf"/>
</dbReference>
<organism evidence="10 11">
    <name type="scientific">Ascaris lumbricoides</name>
    <name type="common">Giant roundworm</name>
    <dbReference type="NCBI Taxonomy" id="6252"/>
    <lineage>
        <taxon>Eukaryota</taxon>
        <taxon>Metazoa</taxon>
        <taxon>Ecdysozoa</taxon>
        <taxon>Nematoda</taxon>
        <taxon>Chromadorea</taxon>
        <taxon>Rhabditida</taxon>
        <taxon>Spirurina</taxon>
        <taxon>Ascaridomorpha</taxon>
        <taxon>Ascaridoidea</taxon>
        <taxon>Ascarididae</taxon>
        <taxon>Ascaris</taxon>
    </lineage>
</organism>
<dbReference type="InterPro" id="IPR050182">
    <property type="entry name" value="Cytochrome_P450_fam2"/>
</dbReference>
<evidence type="ECO:0000256" key="6">
    <source>
        <dbReference type="ARBA" id="ARBA00023033"/>
    </source>
</evidence>
<evidence type="ECO:0000256" key="5">
    <source>
        <dbReference type="ARBA" id="ARBA00023004"/>
    </source>
</evidence>
<keyword evidence="10" id="KW-1185">Reference proteome</keyword>